<protein>
    <submittedName>
        <fullName evidence="1">Uncharacterized protein</fullName>
    </submittedName>
</protein>
<accession>A0A835RFR9</accession>
<dbReference type="AlphaFoldDB" id="A0A835RFR9"/>
<organism evidence="1 2">
    <name type="scientific">Vanilla planifolia</name>
    <name type="common">Vanilla</name>
    <dbReference type="NCBI Taxonomy" id="51239"/>
    <lineage>
        <taxon>Eukaryota</taxon>
        <taxon>Viridiplantae</taxon>
        <taxon>Streptophyta</taxon>
        <taxon>Embryophyta</taxon>
        <taxon>Tracheophyta</taxon>
        <taxon>Spermatophyta</taxon>
        <taxon>Magnoliopsida</taxon>
        <taxon>Liliopsida</taxon>
        <taxon>Asparagales</taxon>
        <taxon>Orchidaceae</taxon>
        <taxon>Vanilloideae</taxon>
        <taxon>Vanilleae</taxon>
        <taxon>Vanilla</taxon>
    </lineage>
</organism>
<name>A0A835RFR9_VANPL</name>
<keyword evidence="2" id="KW-1185">Reference proteome</keyword>
<evidence type="ECO:0000313" key="1">
    <source>
        <dbReference type="EMBL" id="KAG0488159.1"/>
    </source>
</evidence>
<comment type="caution">
    <text evidence="1">The sequence shown here is derived from an EMBL/GenBank/DDBJ whole genome shotgun (WGS) entry which is preliminary data.</text>
</comment>
<dbReference type="EMBL" id="JADCNL010000003">
    <property type="protein sequence ID" value="KAG0488159.1"/>
    <property type="molecule type" value="Genomic_DNA"/>
</dbReference>
<sequence>MICALPCNIQGVHKTFSRNHLQEVVRCYNPFFIALLEMWVDTFLHCYVDHLLGPMWTFYVEPLEGKLRKYWTCCDGNLFKLELFLGLGWLRWQNFLFWGMGLGSFVQFTLIKTTPRGSIFENLLRRSLDLIAL</sequence>
<dbReference type="Proteomes" id="UP000636800">
    <property type="component" value="Chromosome 3"/>
</dbReference>
<proteinExistence type="predicted"/>
<evidence type="ECO:0000313" key="2">
    <source>
        <dbReference type="Proteomes" id="UP000636800"/>
    </source>
</evidence>
<gene>
    <name evidence="1" type="ORF">HPP92_006970</name>
</gene>
<reference evidence="1 2" key="1">
    <citation type="journal article" date="2020" name="Nat. Food">
        <title>A phased Vanilla planifolia genome enables genetic improvement of flavour and production.</title>
        <authorList>
            <person name="Hasing T."/>
            <person name="Tang H."/>
            <person name="Brym M."/>
            <person name="Khazi F."/>
            <person name="Huang T."/>
            <person name="Chambers A.H."/>
        </authorList>
    </citation>
    <scope>NUCLEOTIDE SEQUENCE [LARGE SCALE GENOMIC DNA]</scope>
    <source>
        <tissue evidence="1">Leaf</tissue>
    </source>
</reference>